<keyword evidence="3 13" id="KW-0812">Transmembrane</keyword>
<evidence type="ECO:0000313" key="17">
    <source>
        <dbReference type="Proteomes" id="UP000516028"/>
    </source>
</evidence>
<sequence>MRGIVADHLHLRCPPSEISALPNVSPSLLWTSLFAFFLLAGLALRLWLASRQMRHVARHRDQVPTDFAGSIALAAHQRAADYTIAKGRFGLIEMALGAAVVLGWTLLGGLDALNQWLITMMGGGLWQQLALLACFVLISGAIDLPVSYYQTFVIEQRFGFNQTTVKLWLSDLLKSALLGAVIGLPLAALILWLMGAAGSYWWLWAWAVWMAFNLLLMVVYPLFIAPIFNKFKPLDDVSLNARVTALMQRCGFTSKGLFVMDGSRRSAHANAYFTGFGAGKRVVFYDTLLKQLTTEEVEAVLAHELGHFKHRHITRRIVGMFAMSLAGLALLGWISTKGWFYTGLGVMPNFNLPGVDGSAPNDALALLLFMLAVPVFTVFLSPLFAQLSRKHEFEADAYAVAQTRGADLASALLKLHEDNASTLTPDPVYVKFYYSHPPATERLARIPHASGVAA</sequence>
<feature type="transmembrane region" description="Helical" evidence="13">
    <location>
        <begin position="317"/>
        <end position="335"/>
    </location>
</feature>
<evidence type="ECO:0000256" key="3">
    <source>
        <dbReference type="ARBA" id="ARBA00022692"/>
    </source>
</evidence>
<keyword evidence="2" id="KW-0645">Protease</keyword>
<dbReference type="InterPro" id="IPR001915">
    <property type="entry name" value="Peptidase_M48"/>
</dbReference>
<evidence type="ECO:0000256" key="5">
    <source>
        <dbReference type="ARBA" id="ARBA00022801"/>
    </source>
</evidence>
<dbReference type="AlphaFoldDB" id="A0A7H0GN97"/>
<feature type="active site" description="Proton donor" evidence="11">
    <location>
        <position position="396"/>
    </location>
</feature>
<dbReference type="CDD" id="cd07343">
    <property type="entry name" value="M48A_Zmpste24p_like"/>
    <property type="match status" value="1"/>
</dbReference>
<evidence type="ECO:0000256" key="1">
    <source>
        <dbReference type="ARBA" id="ARBA00004477"/>
    </source>
</evidence>
<dbReference type="Gene3D" id="3.30.2010.10">
    <property type="entry name" value="Metalloproteases ('zincins'), catalytic domain"/>
    <property type="match status" value="1"/>
</dbReference>
<feature type="transmembrane region" description="Helical" evidence="13">
    <location>
        <begin position="363"/>
        <end position="385"/>
    </location>
</feature>
<feature type="transmembrane region" description="Helical" evidence="13">
    <location>
        <begin position="91"/>
        <end position="110"/>
    </location>
</feature>
<feature type="transmembrane region" description="Helical" evidence="13">
    <location>
        <begin position="130"/>
        <end position="154"/>
    </location>
</feature>
<feature type="domain" description="Peptidase M48" evidence="14">
    <location>
        <begin position="235"/>
        <end position="447"/>
    </location>
</feature>
<evidence type="ECO:0000313" key="16">
    <source>
        <dbReference type="EMBL" id="QNP49763.1"/>
    </source>
</evidence>
<feature type="binding site" evidence="12">
    <location>
        <position position="303"/>
    </location>
    <ligand>
        <name>Zn(2+)</name>
        <dbReference type="ChEBI" id="CHEBI:29105"/>
        <note>catalytic</note>
    </ligand>
</feature>
<feature type="domain" description="CAAX prenyl protease 1 N-terminal" evidence="15">
    <location>
        <begin position="52"/>
        <end position="230"/>
    </location>
</feature>
<keyword evidence="5" id="KW-0378">Hydrolase</keyword>
<comment type="cofactor">
    <cofactor evidence="12">
        <name>Zn(2+)</name>
        <dbReference type="ChEBI" id="CHEBI:29105"/>
    </cofactor>
    <text evidence="12">Binds 1 zinc ion per subunit.</text>
</comment>
<keyword evidence="6" id="KW-0256">Endoplasmic reticulum</keyword>
<accession>A0A7H0GN97</accession>
<proteinExistence type="predicted"/>
<dbReference type="Pfam" id="PF01435">
    <property type="entry name" value="Peptidase_M48"/>
    <property type="match status" value="1"/>
</dbReference>
<keyword evidence="4 12" id="KW-0479">Metal-binding</keyword>
<evidence type="ECO:0000256" key="10">
    <source>
        <dbReference type="ARBA" id="ARBA00023136"/>
    </source>
</evidence>
<dbReference type="FunFam" id="3.30.2010.10:FF:000002">
    <property type="entry name" value="CAAX prenyl protease"/>
    <property type="match status" value="1"/>
</dbReference>
<keyword evidence="17" id="KW-1185">Reference proteome</keyword>
<evidence type="ECO:0000256" key="9">
    <source>
        <dbReference type="ARBA" id="ARBA00023049"/>
    </source>
</evidence>
<keyword evidence="9" id="KW-0482">Metalloprotease</keyword>
<evidence type="ECO:0000256" key="7">
    <source>
        <dbReference type="ARBA" id="ARBA00022833"/>
    </source>
</evidence>
<name>A0A7H0GN97_9BURK</name>
<evidence type="ECO:0000256" key="13">
    <source>
        <dbReference type="SAM" id="Phobius"/>
    </source>
</evidence>
<evidence type="ECO:0000256" key="8">
    <source>
        <dbReference type="ARBA" id="ARBA00022989"/>
    </source>
</evidence>
<keyword evidence="7 12" id="KW-0862">Zinc</keyword>
<organism evidence="16 17">
    <name type="scientific">Diaphorobacter aerolatus</name>
    <dbReference type="NCBI Taxonomy" id="1288495"/>
    <lineage>
        <taxon>Bacteria</taxon>
        <taxon>Pseudomonadati</taxon>
        <taxon>Pseudomonadota</taxon>
        <taxon>Betaproteobacteria</taxon>
        <taxon>Burkholderiales</taxon>
        <taxon>Comamonadaceae</taxon>
        <taxon>Diaphorobacter</taxon>
    </lineage>
</organism>
<gene>
    <name evidence="16" type="ORF">H9K75_07535</name>
</gene>
<evidence type="ECO:0000256" key="4">
    <source>
        <dbReference type="ARBA" id="ARBA00022723"/>
    </source>
</evidence>
<evidence type="ECO:0000259" key="15">
    <source>
        <dbReference type="Pfam" id="PF16491"/>
    </source>
</evidence>
<evidence type="ECO:0000259" key="14">
    <source>
        <dbReference type="Pfam" id="PF01435"/>
    </source>
</evidence>
<dbReference type="Pfam" id="PF16491">
    <property type="entry name" value="Peptidase_M48_N"/>
    <property type="match status" value="1"/>
</dbReference>
<protein>
    <submittedName>
        <fullName evidence="16">M48 family metallopeptidase</fullName>
    </submittedName>
</protein>
<evidence type="ECO:0000256" key="2">
    <source>
        <dbReference type="ARBA" id="ARBA00022670"/>
    </source>
</evidence>
<feature type="transmembrane region" description="Helical" evidence="13">
    <location>
        <begin position="28"/>
        <end position="48"/>
    </location>
</feature>
<evidence type="ECO:0000256" key="11">
    <source>
        <dbReference type="PIRSR" id="PIRSR627057-1"/>
    </source>
</evidence>
<dbReference type="InterPro" id="IPR032456">
    <property type="entry name" value="Peptidase_M48_N"/>
</dbReference>
<dbReference type="GO" id="GO:0071586">
    <property type="term" value="P:CAAX-box protein processing"/>
    <property type="evidence" value="ECO:0007669"/>
    <property type="project" value="InterPro"/>
</dbReference>
<feature type="binding site" evidence="12">
    <location>
        <position position="307"/>
    </location>
    <ligand>
        <name>Zn(2+)</name>
        <dbReference type="ChEBI" id="CHEBI:29105"/>
        <note>catalytic</note>
    </ligand>
</feature>
<feature type="binding site" evidence="12">
    <location>
        <position position="392"/>
    </location>
    <ligand>
        <name>Zn(2+)</name>
        <dbReference type="ChEBI" id="CHEBI:29105"/>
        <note>catalytic</note>
    </ligand>
</feature>
<dbReference type="EMBL" id="CP060783">
    <property type="protein sequence ID" value="QNP49763.1"/>
    <property type="molecule type" value="Genomic_DNA"/>
</dbReference>
<keyword evidence="8 13" id="KW-1133">Transmembrane helix</keyword>
<comment type="subcellular location">
    <subcellularLocation>
        <location evidence="1">Endoplasmic reticulum membrane</location>
        <topology evidence="1">Multi-pass membrane protein</topology>
    </subcellularLocation>
</comment>
<dbReference type="GO" id="GO:0046872">
    <property type="term" value="F:metal ion binding"/>
    <property type="evidence" value="ECO:0007669"/>
    <property type="project" value="UniProtKB-KW"/>
</dbReference>
<dbReference type="KEGG" id="daer:H9K75_07535"/>
<evidence type="ECO:0000256" key="12">
    <source>
        <dbReference type="PIRSR" id="PIRSR627057-2"/>
    </source>
</evidence>
<evidence type="ECO:0000256" key="6">
    <source>
        <dbReference type="ARBA" id="ARBA00022824"/>
    </source>
</evidence>
<dbReference type="Proteomes" id="UP000516028">
    <property type="component" value="Chromosome"/>
</dbReference>
<feature type="active site" evidence="11">
    <location>
        <position position="304"/>
    </location>
</feature>
<feature type="transmembrane region" description="Helical" evidence="13">
    <location>
        <begin position="175"/>
        <end position="195"/>
    </location>
</feature>
<keyword evidence="10 13" id="KW-0472">Membrane</keyword>
<dbReference type="GO" id="GO:0004222">
    <property type="term" value="F:metalloendopeptidase activity"/>
    <property type="evidence" value="ECO:0007669"/>
    <property type="project" value="InterPro"/>
</dbReference>
<reference evidence="16 17" key="1">
    <citation type="submission" date="2020-08" db="EMBL/GenBank/DDBJ databases">
        <title>Genome sequence of Diaphorobacter aerolatus KACC 16536T.</title>
        <authorList>
            <person name="Hyun D.-W."/>
            <person name="Bae J.-W."/>
        </authorList>
    </citation>
    <scope>NUCLEOTIDE SEQUENCE [LARGE SCALE GENOMIC DNA]</scope>
    <source>
        <strain evidence="16 17">KACC 16536</strain>
    </source>
</reference>
<dbReference type="PANTHER" id="PTHR10120">
    <property type="entry name" value="CAAX PRENYL PROTEASE 1"/>
    <property type="match status" value="1"/>
</dbReference>
<feature type="transmembrane region" description="Helical" evidence="13">
    <location>
        <begin position="201"/>
        <end position="223"/>
    </location>
</feature>
<dbReference type="InterPro" id="IPR027057">
    <property type="entry name" value="CAXX_Prtase_1"/>
</dbReference>